<proteinExistence type="inferred from homology"/>
<evidence type="ECO:0000259" key="10">
    <source>
        <dbReference type="PROSITE" id="PS52015"/>
    </source>
</evidence>
<feature type="domain" description="TonB C-terminal" evidence="10">
    <location>
        <begin position="38"/>
        <end position="134"/>
    </location>
</feature>
<dbReference type="SUPFAM" id="SSF74653">
    <property type="entry name" value="TolA/TonB C-terminal domain"/>
    <property type="match status" value="1"/>
</dbReference>
<dbReference type="PANTHER" id="PTHR33446:SF2">
    <property type="entry name" value="PROTEIN TONB"/>
    <property type="match status" value="1"/>
</dbReference>
<dbReference type="Proteomes" id="UP001320843">
    <property type="component" value="Unassembled WGS sequence"/>
</dbReference>
<dbReference type="RefSeq" id="WP_267122669.1">
    <property type="nucleotide sequence ID" value="NZ_JANFWR010000010.1"/>
</dbReference>
<dbReference type="InterPro" id="IPR037682">
    <property type="entry name" value="TonB_C"/>
</dbReference>
<dbReference type="NCBIfam" id="TIGR01352">
    <property type="entry name" value="tonB_Cterm"/>
    <property type="match status" value="1"/>
</dbReference>
<comment type="similarity">
    <text evidence="2">Belongs to the TonB family.</text>
</comment>
<evidence type="ECO:0000256" key="1">
    <source>
        <dbReference type="ARBA" id="ARBA00004383"/>
    </source>
</evidence>
<dbReference type="Pfam" id="PF03544">
    <property type="entry name" value="TonB_C"/>
    <property type="match status" value="1"/>
</dbReference>
<dbReference type="InterPro" id="IPR051045">
    <property type="entry name" value="TonB-dependent_transducer"/>
</dbReference>
<keyword evidence="8" id="KW-1133">Transmembrane helix</keyword>
<evidence type="ECO:0000256" key="5">
    <source>
        <dbReference type="ARBA" id="ARBA00022519"/>
    </source>
</evidence>
<evidence type="ECO:0000256" key="6">
    <source>
        <dbReference type="ARBA" id="ARBA00022692"/>
    </source>
</evidence>
<keyword evidence="12" id="KW-1185">Reference proteome</keyword>
<reference evidence="11 12" key="1">
    <citation type="submission" date="2022-06" db="EMBL/GenBank/DDBJ databases">
        <title>Dynamics of rice microbiomes reveals core vertical transmitted seed endophytes.</title>
        <authorList>
            <person name="Liao K."/>
            <person name="Zhang X."/>
        </authorList>
    </citation>
    <scope>NUCLEOTIDE SEQUENCE [LARGE SCALE GENOMIC DNA]</scope>
    <source>
        <strain evidence="11 12">YT10-10-1</strain>
    </source>
</reference>
<keyword evidence="6" id="KW-0812">Transmembrane</keyword>
<organism evidence="11 12">
    <name type="scientific">Xanthomonas sacchari</name>
    <dbReference type="NCBI Taxonomy" id="56458"/>
    <lineage>
        <taxon>Bacteria</taxon>
        <taxon>Pseudomonadati</taxon>
        <taxon>Pseudomonadota</taxon>
        <taxon>Gammaproteobacteria</taxon>
        <taxon>Lysobacterales</taxon>
        <taxon>Lysobacteraceae</taxon>
        <taxon>Xanthomonas</taxon>
    </lineage>
</organism>
<evidence type="ECO:0000256" key="7">
    <source>
        <dbReference type="ARBA" id="ARBA00022927"/>
    </source>
</evidence>
<comment type="caution">
    <text evidence="11">The sequence shown here is derived from an EMBL/GenBank/DDBJ whole genome shotgun (WGS) entry which is preliminary data.</text>
</comment>
<keyword evidence="5" id="KW-0997">Cell inner membrane</keyword>
<protein>
    <recommendedName>
        <fullName evidence="10">TonB C-terminal domain-containing protein</fullName>
    </recommendedName>
</protein>
<comment type="subcellular location">
    <subcellularLocation>
        <location evidence="1">Cell inner membrane</location>
        <topology evidence="1">Single-pass membrane protein</topology>
        <orientation evidence="1">Periplasmic side</orientation>
    </subcellularLocation>
</comment>
<evidence type="ECO:0000256" key="3">
    <source>
        <dbReference type="ARBA" id="ARBA00022448"/>
    </source>
</evidence>
<accession>A0ABT3DV89</accession>
<keyword evidence="3" id="KW-0813">Transport</keyword>
<keyword evidence="7" id="KW-0653">Protein transport</keyword>
<keyword evidence="4" id="KW-1003">Cell membrane</keyword>
<name>A0ABT3DV89_9XANT</name>
<dbReference type="InterPro" id="IPR006260">
    <property type="entry name" value="TonB/TolA_C"/>
</dbReference>
<evidence type="ECO:0000256" key="4">
    <source>
        <dbReference type="ARBA" id="ARBA00022475"/>
    </source>
</evidence>
<evidence type="ECO:0000256" key="8">
    <source>
        <dbReference type="ARBA" id="ARBA00022989"/>
    </source>
</evidence>
<dbReference type="PROSITE" id="PS52015">
    <property type="entry name" value="TONB_CTD"/>
    <property type="match status" value="1"/>
</dbReference>
<dbReference type="EMBL" id="JANFWR010000010">
    <property type="protein sequence ID" value="MCW0399261.1"/>
    <property type="molecule type" value="Genomic_DNA"/>
</dbReference>
<evidence type="ECO:0000313" key="11">
    <source>
        <dbReference type="EMBL" id="MCW0399261.1"/>
    </source>
</evidence>
<evidence type="ECO:0000256" key="2">
    <source>
        <dbReference type="ARBA" id="ARBA00006555"/>
    </source>
</evidence>
<gene>
    <name evidence="11" type="ORF">NB700_001817</name>
</gene>
<evidence type="ECO:0000313" key="12">
    <source>
        <dbReference type="Proteomes" id="UP001320843"/>
    </source>
</evidence>
<evidence type="ECO:0000256" key="9">
    <source>
        <dbReference type="ARBA" id="ARBA00023136"/>
    </source>
</evidence>
<dbReference type="Gene3D" id="3.30.1150.10">
    <property type="match status" value="1"/>
</dbReference>
<sequence length="148" mass="15687">MLPFQTAEPIAAQEAPAPAVLGPADALPADFASDVDAVPIELAQYRKTNSPKYLEAARAAGQQGVVVLRVLVDEAGYPAAIQVAKSTAGEALTIETIRAVASWRFKPAEREGVPVKGVILVPVYFLLDKLPASFRSWHSASPANRKAP</sequence>
<dbReference type="PANTHER" id="PTHR33446">
    <property type="entry name" value="PROTEIN TONB-RELATED"/>
    <property type="match status" value="1"/>
</dbReference>
<keyword evidence="9" id="KW-0472">Membrane</keyword>